<dbReference type="eggNOG" id="ENOG502RNDS">
    <property type="taxonomic scope" value="Eukaryota"/>
</dbReference>
<accession>A0A0C4E7B2</accession>
<gene>
    <name evidence="2" type="ORF">MAPG_08419</name>
</gene>
<dbReference type="OrthoDB" id="10592980at2759"/>
<reference evidence="2" key="2">
    <citation type="submission" date="2010-05" db="EMBL/GenBank/DDBJ databases">
        <title>The Genome Sequence of Magnaporthe poae strain ATCC 64411.</title>
        <authorList>
            <consortium name="The Broad Institute Genome Sequencing Platform"/>
            <consortium name="Broad Institute Genome Sequencing Center for Infectious Disease"/>
            <person name="Ma L.-J."/>
            <person name="Dead R."/>
            <person name="Young S."/>
            <person name="Zeng Q."/>
            <person name="Koehrsen M."/>
            <person name="Alvarado L."/>
            <person name="Berlin A."/>
            <person name="Chapman S.B."/>
            <person name="Chen Z."/>
            <person name="Freedman E."/>
            <person name="Gellesch M."/>
            <person name="Goldberg J."/>
            <person name="Griggs A."/>
            <person name="Gujja S."/>
            <person name="Heilman E.R."/>
            <person name="Heiman D."/>
            <person name="Hepburn T."/>
            <person name="Howarth C."/>
            <person name="Jen D."/>
            <person name="Larson L."/>
            <person name="Mehta T."/>
            <person name="Neiman D."/>
            <person name="Pearson M."/>
            <person name="Roberts A."/>
            <person name="Saif S."/>
            <person name="Shea T."/>
            <person name="Shenoy N."/>
            <person name="Sisk P."/>
            <person name="Stolte C."/>
            <person name="Sykes S."/>
            <person name="Walk T."/>
            <person name="White J."/>
            <person name="Yandava C."/>
            <person name="Haas B."/>
            <person name="Nusbaum C."/>
            <person name="Birren B."/>
        </authorList>
    </citation>
    <scope>NUCLEOTIDE SEQUENCE</scope>
    <source>
        <strain evidence="2">ATCC 64411</strain>
    </source>
</reference>
<evidence type="ECO:0000313" key="4">
    <source>
        <dbReference type="Proteomes" id="UP000011715"/>
    </source>
</evidence>
<keyword evidence="4" id="KW-1185">Reference proteome</keyword>
<dbReference type="EMBL" id="ADBL01002035">
    <property type="status" value="NOT_ANNOTATED_CDS"/>
    <property type="molecule type" value="Genomic_DNA"/>
</dbReference>
<organism evidence="3 4">
    <name type="scientific">Magnaporthiopsis poae (strain ATCC 64411 / 73-15)</name>
    <name type="common">Kentucky bluegrass fungus</name>
    <name type="synonym">Magnaporthe poae</name>
    <dbReference type="NCBI Taxonomy" id="644358"/>
    <lineage>
        <taxon>Eukaryota</taxon>
        <taxon>Fungi</taxon>
        <taxon>Dikarya</taxon>
        <taxon>Ascomycota</taxon>
        <taxon>Pezizomycotina</taxon>
        <taxon>Sordariomycetes</taxon>
        <taxon>Sordariomycetidae</taxon>
        <taxon>Magnaporthales</taxon>
        <taxon>Magnaporthaceae</taxon>
        <taxon>Magnaporthiopsis</taxon>
    </lineage>
</organism>
<dbReference type="AlphaFoldDB" id="A0A0C4E7B2"/>
<protein>
    <submittedName>
        <fullName evidence="2 3">Uncharacterized protein</fullName>
    </submittedName>
</protein>
<reference evidence="4" key="1">
    <citation type="submission" date="2010-05" db="EMBL/GenBank/DDBJ databases">
        <title>The genome sequence of Magnaporthe poae strain ATCC 64411.</title>
        <authorList>
            <person name="Ma L.-J."/>
            <person name="Dead R."/>
            <person name="Young S."/>
            <person name="Zeng Q."/>
            <person name="Koehrsen M."/>
            <person name="Alvarado L."/>
            <person name="Berlin A."/>
            <person name="Chapman S.B."/>
            <person name="Chen Z."/>
            <person name="Freedman E."/>
            <person name="Gellesch M."/>
            <person name="Goldberg J."/>
            <person name="Griggs A."/>
            <person name="Gujja S."/>
            <person name="Heilman E.R."/>
            <person name="Heiman D."/>
            <person name="Hepburn T."/>
            <person name="Howarth C."/>
            <person name="Jen D."/>
            <person name="Larson L."/>
            <person name="Mehta T."/>
            <person name="Neiman D."/>
            <person name="Pearson M."/>
            <person name="Roberts A."/>
            <person name="Saif S."/>
            <person name="Shea T."/>
            <person name="Shenoy N."/>
            <person name="Sisk P."/>
            <person name="Stolte C."/>
            <person name="Sykes S."/>
            <person name="Walk T."/>
            <person name="White J."/>
            <person name="Yandava C."/>
            <person name="Haas B."/>
            <person name="Nusbaum C."/>
            <person name="Birren B."/>
        </authorList>
    </citation>
    <scope>NUCLEOTIDE SEQUENCE [LARGE SCALE GENOMIC DNA]</scope>
    <source>
        <strain evidence="4">ATCC 64411 / 73-15</strain>
    </source>
</reference>
<reference evidence="3" key="5">
    <citation type="submission" date="2015-06" db="UniProtKB">
        <authorList>
            <consortium name="EnsemblFungi"/>
        </authorList>
    </citation>
    <scope>IDENTIFICATION</scope>
    <source>
        <strain evidence="3">ATCC 64411</strain>
    </source>
</reference>
<proteinExistence type="predicted"/>
<feature type="compositionally biased region" description="Polar residues" evidence="1">
    <location>
        <begin position="52"/>
        <end position="64"/>
    </location>
</feature>
<sequence>MGEYTGPVAVVSQSAYFVSAAPTTASPASNPVQATAAPIPASTTTKIITRVSKPSQASSTQSPTAPEPTPTWGTVVRVPTVHECRRDWGCCKGACIVGSWFTFGISCGIAFGYVPT</sequence>
<dbReference type="EMBL" id="GL876973">
    <property type="protein sequence ID" value="KLU89448.1"/>
    <property type="molecule type" value="Genomic_DNA"/>
</dbReference>
<evidence type="ECO:0000256" key="1">
    <source>
        <dbReference type="SAM" id="MobiDB-lite"/>
    </source>
</evidence>
<feature type="region of interest" description="Disordered" evidence="1">
    <location>
        <begin position="48"/>
        <end position="73"/>
    </location>
</feature>
<name>A0A0C4E7B2_MAGP6</name>
<reference evidence="3" key="4">
    <citation type="journal article" date="2015" name="G3 (Bethesda)">
        <title>Genome sequences of three phytopathogenic species of the Magnaporthaceae family of fungi.</title>
        <authorList>
            <person name="Okagaki L.H."/>
            <person name="Nunes C.C."/>
            <person name="Sailsbery J."/>
            <person name="Clay B."/>
            <person name="Brown D."/>
            <person name="John T."/>
            <person name="Oh Y."/>
            <person name="Young N."/>
            <person name="Fitzgerald M."/>
            <person name="Haas B.J."/>
            <person name="Zeng Q."/>
            <person name="Young S."/>
            <person name="Adiconis X."/>
            <person name="Fan L."/>
            <person name="Levin J.Z."/>
            <person name="Mitchell T.K."/>
            <person name="Okubara P.A."/>
            <person name="Farman M.L."/>
            <person name="Kohn L.M."/>
            <person name="Birren B."/>
            <person name="Ma L.-J."/>
            <person name="Dean R.A."/>
        </authorList>
    </citation>
    <scope>NUCLEOTIDE SEQUENCE</scope>
    <source>
        <strain evidence="3">ATCC 64411 / 73-15</strain>
    </source>
</reference>
<dbReference type="Proteomes" id="UP000011715">
    <property type="component" value="Unassembled WGS sequence"/>
</dbReference>
<reference evidence="2" key="3">
    <citation type="submission" date="2011-03" db="EMBL/GenBank/DDBJ databases">
        <title>Annotation of Magnaporthe poae ATCC 64411.</title>
        <authorList>
            <person name="Ma L.-J."/>
            <person name="Dead R."/>
            <person name="Young S.K."/>
            <person name="Zeng Q."/>
            <person name="Gargeya S."/>
            <person name="Fitzgerald M."/>
            <person name="Haas B."/>
            <person name="Abouelleil A."/>
            <person name="Alvarado L."/>
            <person name="Arachchi H.M."/>
            <person name="Berlin A."/>
            <person name="Brown A."/>
            <person name="Chapman S.B."/>
            <person name="Chen Z."/>
            <person name="Dunbar C."/>
            <person name="Freedman E."/>
            <person name="Gearin G."/>
            <person name="Gellesch M."/>
            <person name="Goldberg J."/>
            <person name="Griggs A."/>
            <person name="Gujja S."/>
            <person name="Heiman D."/>
            <person name="Howarth C."/>
            <person name="Larson L."/>
            <person name="Lui A."/>
            <person name="MacDonald P.J.P."/>
            <person name="Mehta T."/>
            <person name="Montmayeur A."/>
            <person name="Murphy C."/>
            <person name="Neiman D."/>
            <person name="Pearson M."/>
            <person name="Priest M."/>
            <person name="Roberts A."/>
            <person name="Saif S."/>
            <person name="Shea T."/>
            <person name="Shenoy N."/>
            <person name="Sisk P."/>
            <person name="Stolte C."/>
            <person name="Sykes S."/>
            <person name="Yandava C."/>
            <person name="Wortman J."/>
            <person name="Nusbaum C."/>
            <person name="Birren B."/>
        </authorList>
    </citation>
    <scope>NUCLEOTIDE SEQUENCE</scope>
    <source>
        <strain evidence="2">ATCC 64411</strain>
    </source>
</reference>
<evidence type="ECO:0000313" key="2">
    <source>
        <dbReference type="EMBL" id="KLU89448.1"/>
    </source>
</evidence>
<dbReference type="VEuPathDB" id="FungiDB:MAPG_08419"/>
<dbReference type="EnsemblFungi" id="MAPG_08419T0">
    <property type="protein sequence ID" value="MAPG_08419T0"/>
    <property type="gene ID" value="MAPG_08419"/>
</dbReference>
<evidence type="ECO:0000313" key="3">
    <source>
        <dbReference type="EnsemblFungi" id="MAPG_08419T0"/>
    </source>
</evidence>